<dbReference type="AlphaFoldDB" id="A0AAV4ZIN9"/>
<reference evidence="1" key="2">
    <citation type="submission" date="2021-08" db="EMBL/GenBank/DDBJ databases">
        <authorList>
            <person name="Tani A."/>
            <person name="Ola A."/>
            <person name="Ogura Y."/>
            <person name="Katsura K."/>
            <person name="Hayashi T."/>
        </authorList>
    </citation>
    <scope>NUCLEOTIDE SEQUENCE</scope>
    <source>
        <strain evidence="1">DSM 16372</strain>
    </source>
</reference>
<evidence type="ECO:0000313" key="2">
    <source>
        <dbReference type="Proteomes" id="UP001055247"/>
    </source>
</evidence>
<comment type="caution">
    <text evidence="1">The sequence shown here is derived from an EMBL/GenBank/DDBJ whole genome shotgun (WGS) entry which is preliminary data.</text>
</comment>
<keyword evidence="2" id="KW-1185">Reference proteome</keyword>
<organism evidence="1 2">
    <name type="scientific">Methylobacterium hispanicum</name>
    <dbReference type="NCBI Taxonomy" id="270350"/>
    <lineage>
        <taxon>Bacteria</taxon>
        <taxon>Pseudomonadati</taxon>
        <taxon>Pseudomonadota</taxon>
        <taxon>Alphaproteobacteria</taxon>
        <taxon>Hyphomicrobiales</taxon>
        <taxon>Methylobacteriaceae</taxon>
        <taxon>Methylobacterium</taxon>
    </lineage>
</organism>
<gene>
    <name evidence="1" type="ORF">BHAOGJBA_1269</name>
</gene>
<evidence type="ECO:0000313" key="1">
    <source>
        <dbReference type="EMBL" id="GJD87764.1"/>
    </source>
</evidence>
<proteinExistence type="predicted"/>
<accession>A0AAV4ZIN9</accession>
<dbReference type="EMBL" id="BPQO01000004">
    <property type="protein sequence ID" value="GJD87764.1"/>
    <property type="molecule type" value="Genomic_DNA"/>
</dbReference>
<name>A0AAV4ZIN9_9HYPH</name>
<reference evidence="1" key="1">
    <citation type="journal article" date="2016" name="Front. Microbiol.">
        <title>Genome Sequence of the Piezophilic, Mesophilic Sulfate-Reducing Bacterium Desulfovibrio indicus J2T.</title>
        <authorList>
            <person name="Cao J."/>
            <person name="Maignien L."/>
            <person name="Shao Z."/>
            <person name="Alain K."/>
            <person name="Jebbar M."/>
        </authorList>
    </citation>
    <scope>NUCLEOTIDE SEQUENCE</scope>
    <source>
        <strain evidence="1">DSM 16372</strain>
    </source>
</reference>
<sequence length="262" mass="28543">MSKLRQHIELAFGRRVEESDLGQRCLAKRLALIVDIRCSNPHLASPRPECDVGFSRGGLIARNAACLDCVCTTSEIIAGRGLPAVIAIESIACVVGSARPHAARRDCSTQHPPMRAITYSASTARKVWSRWADLMTSLPPIPRCRRSKPVGSTCAWCASYDPPGNVLVVVSEVSDLLRTLLQVENHPSHGRVDRIVASESSRTGCLVGDRRVPALPDLLRFDDGFPASRTASVDAGTVPRLEPFPEIQQHQRLLVTGLELRA</sequence>
<dbReference type="Proteomes" id="UP001055247">
    <property type="component" value="Unassembled WGS sequence"/>
</dbReference>
<protein>
    <submittedName>
        <fullName evidence="1">Uncharacterized protein</fullName>
    </submittedName>
</protein>